<accession>A0A494TGB1</accession>
<evidence type="ECO:0000256" key="1">
    <source>
        <dbReference type="ARBA" id="ARBA00023015"/>
    </source>
</evidence>
<keyword evidence="2" id="KW-0238">DNA-binding</keyword>
<dbReference type="PROSITE" id="PS50995">
    <property type="entry name" value="HTH_MARR_2"/>
    <property type="match status" value="1"/>
</dbReference>
<proteinExistence type="predicted"/>
<evidence type="ECO:0000256" key="3">
    <source>
        <dbReference type="ARBA" id="ARBA00023163"/>
    </source>
</evidence>
<evidence type="ECO:0000313" key="5">
    <source>
        <dbReference type="EMBL" id="AYJ86464.1"/>
    </source>
</evidence>
<dbReference type="InterPro" id="IPR036390">
    <property type="entry name" value="WH_DNA-bd_sf"/>
</dbReference>
<evidence type="ECO:0000259" key="4">
    <source>
        <dbReference type="PROSITE" id="PS50995"/>
    </source>
</evidence>
<dbReference type="InterPro" id="IPR000835">
    <property type="entry name" value="HTH_MarR-typ"/>
</dbReference>
<dbReference type="GO" id="GO:0003677">
    <property type="term" value="F:DNA binding"/>
    <property type="evidence" value="ECO:0007669"/>
    <property type="project" value="UniProtKB-KW"/>
</dbReference>
<dbReference type="RefSeq" id="WP_121153089.1">
    <property type="nucleotide sequence ID" value="NZ_CP032829.1"/>
</dbReference>
<keyword evidence="3" id="KW-0804">Transcription</keyword>
<dbReference type="KEGG" id="spha:D3Y57_11420"/>
<dbReference type="EMBL" id="CP032829">
    <property type="protein sequence ID" value="AYJ86464.1"/>
    <property type="molecule type" value="Genomic_DNA"/>
</dbReference>
<gene>
    <name evidence="5" type="ORF">D3Y57_11420</name>
</gene>
<keyword evidence="6" id="KW-1185">Reference proteome</keyword>
<sequence length="165" mass="18037">MTNRDFNRDAGSKALGARLRRLSEQIDRDATRIYAVRGIDFEQRWFGPLNQIVRNGPLAIGEIAARLGITHVSVSQAMRSLEAAGIVVSRPDAFDGRRRVLSLTPDGQALVHSLAPLWAAFDTAAAELNEEAGDVVKLLDRLDDALTRASLFDRISGLLGPDFGR</sequence>
<dbReference type="Proteomes" id="UP000276254">
    <property type="component" value="Chromosome"/>
</dbReference>
<dbReference type="CDD" id="cd00090">
    <property type="entry name" value="HTH_ARSR"/>
    <property type="match status" value="1"/>
</dbReference>
<dbReference type="PANTHER" id="PTHR33164">
    <property type="entry name" value="TRANSCRIPTIONAL REGULATOR, MARR FAMILY"/>
    <property type="match status" value="1"/>
</dbReference>
<dbReference type="OrthoDB" id="5974674at2"/>
<dbReference type="Pfam" id="PF12802">
    <property type="entry name" value="MarR_2"/>
    <property type="match status" value="1"/>
</dbReference>
<dbReference type="GO" id="GO:0003700">
    <property type="term" value="F:DNA-binding transcription factor activity"/>
    <property type="evidence" value="ECO:0007669"/>
    <property type="project" value="InterPro"/>
</dbReference>
<dbReference type="Gene3D" id="1.10.10.10">
    <property type="entry name" value="Winged helix-like DNA-binding domain superfamily/Winged helix DNA-binding domain"/>
    <property type="match status" value="1"/>
</dbReference>
<protein>
    <submittedName>
        <fullName evidence="5">MarR family transcriptional regulator</fullName>
    </submittedName>
</protein>
<dbReference type="GO" id="GO:0006950">
    <property type="term" value="P:response to stress"/>
    <property type="evidence" value="ECO:0007669"/>
    <property type="project" value="TreeGrafter"/>
</dbReference>
<feature type="domain" description="HTH marR-type" evidence="4">
    <location>
        <begin position="12"/>
        <end position="144"/>
    </location>
</feature>
<name>A0A494TGB1_SPHPE</name>
<evidence type="ECO:0000256" key="2">
    <source>
        <dbReference type="ARBA" id="ARBA00023125"/>
    </source>
</evidence>
<evidence type="ECO:0000313" key="6">
    <source>
        <dbReference type="Proteomes" id="UP000276254"/>
    </source>
</evidence>
<dbReference type="AlphaFoldDB" id="A0A494TGB1"/>
<dbReference type="PANTHER" id="PTHR33164:SF64">
    <property type="entry name" value="TRANSCRIPTIONAL REGULATOR SLYA"/>
    <property type="match status" value="1"/>
</dbReference>
<reference evidence="5 6" key="1">
    <citation type="submission" date="2018-09" db="EMBL/GenBank/DDBJ databases">
        <title>Sphingomonas peninsula sp. nov., isolated from fildes peninsula, Antarctic soil.</title>
        <authorList>
            <person name="Yingchao G."/>
        </authorList>
    </citation>
    <scope>NUCLEOTIDE SEQUENCE [LARGE SCALE GENOMIC DNA]</scope>
    <source>
        <strain evidence="5 6">YZ-8</strain>
    </source>
</reference>
<dbReference type="InterPro" id="IPR036388">
    <property type="entry name" value="WH-like_DNA-bd_sf"/>
</dbReference>
<organism evidence="5 6">
    <name type="scientific">Sphingomonas paeninsulae</name>
    <dbReference type="NCBI Taxonomy" id="2319844"/>
    <lineage>
        <taxon>Bacteria</taxon>
        <taxon>Pseudomonadati</taxon>
        <taxon>Pseudomonadota</taxon>
        <taxon>Alphaproteobacteria</taxon>
        <taxon>Sphingomonadales</taxon>
        <taxon>Sphingomonadaceae</taxon>
        <taxon>Sphingomonas</taxon>
    </lineage>
</organism>
<dbReference type="SUPFAM" id="SSF46785">
    <property type="entry name" value="Winged helix' DNA-binding domain"/>
    <property type="match status" value="1"/>
</dbReference>
<dbReference type="SMART" id="SM00347">
    <property type="entry name" value="HTH_MARR"/>
    <property type="match status" value="1"/>
</dbReference>
<dbReference type="InterPro" id="IPR039422">
    <property type="entry name" value="MarR/SlyA-like"/>
</dbReference>
<keyword evidence="1" id="KW-0805">Transcription regulation</keyword>
<dbReference type="InterPro" id="IPR011991">
    <property type="entry name" value="ArsR-like_HTH"/>
</dbReference>